<proteinExistence type="predicted"/>
<dbReference type="GO" id="GO:0030246">
    <property type="term" value="F:carbohydrate binding"/>
    <property type="evidence" value="ECO:0007669"/>
    <property type="project" value="InterPro"/>
</dbReference>
<protein>
    <submittedName>
        <fullName evidence="1">Aldose 1-epimerase</fullName>
    </submittedName>
</protein>
<dbReference type="InterPro" id="IPR011013">
    <property type="entry name" value="Gal_mutarotase_sf_dom"/>
</dbReference>
<dbReference type="GO" id="GO:0005975">
    <property type="term" value="P:carbohydrate metabolic process"/>
    <property type="evidence" value="ECO:0007669"/>
    <property type="project" value="InterPro"/>
</dbReference>
<dbReference type="InterPro" id="IPR037481">
    <property type="entry name" value="LacX"/>
</dbReference>
<accession>A0A381EF98</accession>
<dbReference type="GO" id="GO:0016853">
    <property type="term" value="F:isomerase activity"/>
    <property type="evidence" value="ECO:0007669"/>
    <property type="project" value="InterPro"/>
</dbReference>
<dbReference type="RefSeq" id="WP_115612619.1">
    <property type="nucleotide sequence ID" value="NZ_JBHLZC010000001.1"/>
</dbReference>
<dbReference type="CDD" id="cd09024">
    <property type="entry name" value="Aldose_epim_lacX"/>
    <property type="match status" value="1"/>
</dbReference>
<dbReference type="EMBL" id="UFUW01000001">
    <property type="protein sequence ID" value="SUX25681.1"/>
    <property type="molecule type" value="Genomic_DNA"/>
</dbReference>
<evidence type="ECO:0000313" key="2">
    <source>
        <dbReference type="Proteomes" id="UP000254572"/>
    </source>
</evidence>
<dbReference type="PANTHER" id="PTHR11122">
    <property type="entry name" value="APOSPORY-ASSOCIATED PROTEIN C-RELATED"/>
    <property type="match status" value="1"/>
</dbReference>
<dbReference type="SUPFAM" id="SSF74650">
    <property type="entry name" value="Galactose mutarotase-like"/>
    <property type="match status" value="1"/>
</dbReference>
<gene>
    <name evidence="1" type="ORF">NCTC13294_02565</name>
</gene>
<dbReference type="PANTHER" id="PTHR11122:SF13">
    <property type="entry name" value="GLUCOSE-6-PHOSPHATE 1-EPIMERASE"/>
    <property type="match status" value="1"/>
</dbReference>
<sequence>MYRLENEHLAITVSNHGAELQSLVSGGREYLWQGDARYWKRRAPILFPIVGKLKNGEYRYRGHSYTLPQHGFARDRDFSLLDHDEHRISFRLEDDGESAEHYPFAFTLDLSYTLRGDALRVGWQVHNPAEQEDLLFSIGGHPAFALPLTDGETFADHHIQIESANFSRLGWRDGLLDLTPHPGERHLALDYAAFANDALIYHTPAATTIRLHGTRPTPALNISYPDLPYLGIWTPADKEAPFICIEPWAGVMDCADYDGELEHKLGIIRLAPQSNWQRHYDIQIQHADTP</sequence>
<dbReference type="InterPro" id="IPR014718">
    <property type="entry name" value="GH-type_carb-bd"/>
</dbReference>
<dbReference type="Pfam" id="PF01263">
    <property type="entry name" value="Aldose_epim"/>
    <property type="match status" value="1"/>
</dbReference>
<dbReference type="Gene3D" id="2.70.98.10">
    <property type="match status" value="1"/>
</dbReference>
<evidence type="ECO:0000313" key="1">
    <source>
        <dbReference type="EMBL" id="SUX25681.1"/>
    </source>
</evidence>
<reference evidence="1 2" key="1">
    <citation type="submission" date="2018-06" db="EMBL/GenBank/DDBJ databases">
        <authorList>
            <consortium name="Pathogen Informatics"/>
            <person name="Doyle S."/>
        </authorList>
    </citation>
    <scope>NUCLEOTIDE SEQUENCE [LARGE SCALE GENOMIC DNA]</scope>
    <source>
        <strain evidence="1 2">NCTC13294</strain>
    </source>
</reference>
<name>A0A381EF98_9GAMM</name>
<dbReference type="OrthoDB" id="9808779at2"/>
<dbReference type="Proteomes" id="UP000254572">
    <property type="component" value="Unassembled WGS sequence"/>
</dbReference>
<dbReference type="AlphaFoldDB" id="A0A381EF98"/>
<organism evidence="1 2">
    <name type="scientific">Cardiobacterium valvarum</name>
    <dbReference type="NCBI Taxonomy" id="194702"/>
    <lineage>
        <taxon>Bacteria</taxon>
        <taxon>Pseudomonadati</taxon>
        <taxon>Pseudomonadota</taxon>
        <taxon>Gammaproteobacteria</taxon>
        <taxon>Cardiobacteriales</taxon>
        <taxon>Cardiobacteriaceae</taxon>
        <taxon>Cardiobacterium</taxon>
    </lineage>
</organism>
<keyword evidence="2" id="KW-1185">Reference proteome</keyword>
<dbReference type="InterPro" id="IPR008183">
    <property type="entry name" value="Aldose_1/G6P_1-epimerase"/>
</dbReference>